<proteinExistence type="predicted"/>
<organism evidence="1">
    <name type="scientific">marine sediment metagenome</name>
    <dbReference type="NCBI Taxonomy" id="412755"/>
    <lineage>
        <taxon>unclassified sequences</taxon>
        <taxon>metagenomes</taxon>
        <taxon>ecological metagenomes</taxon>
    </lineage>
</organism>
<reference evidence="1" key="1">
    <citation type="journal article" date="2014" name="Front. Microbiol.">
        <title>High frequency of phylogenetically diverse reductive dehalogenase-homologous genes in deep subseafloor sedimentary metagenomes.</title>
        <authorList>
            <person name="Kawai M."/>
            <person name="Futagami T."/>
            <person name="Toyoda A."/>
            <person name="Takaki Y."/>
            <person name="Nishi S."/>
            <person name="Hori S."/>
            <person name="Arai W."/>
            <person name="Tsubouchi T."/>
            <person name="Morono Y."/>
            <person name="Uchiyama I."/>
            <person name="Ito T."/>
            <person name="Fujiyama A."/>
            <person name="Inagaki F."/>
            <person name="Takami H."/>
        </authorList>
    </citation>
    <scope>NUCLEOTIDE SEQUENCE</scope>
    <source>
        <strain evidence="1">Expedition CK06-06</strain>
    </source>
</reference>
<accession>X1SF14</accession>
<feature type="non-terminal residue" evidence="1">
    <location>
        <position position="60"/>
    </location>
</feature>
<protein>
    <submittedName>
        <fullName evidence="1">Uncharacterized protein</fullName>
    </submittedName>
</protein>
<gene>
    <name evidence="1" type="ORF">S12H4_32582</name>
</gene>
<name>X1SF14_9ZZZZ</name>
<dbReference type="EMBL" id="BARW01019113">
    <property type="protein sequence ID" value="GAI91533.1"/>
    <property type="molecule type" value="Genomic_DNA"/>
</dbReference>
<sequence length="60" mass="6855">MLAELIHFIAIRRSGFYVTTDFVEYTNFEDVGYTSGRWMDTMTLFEAIDGGYATGMAQKD</sequence>
<comment type="caution">
    <text evidence="1">The sequence shown here is derived from an EMBL/GenBank/DDBJ whole genome shotgun (WGS) entry which is preliminary data.</text>
</comment>
<evidence type="ECO:0000313" key="1">
    <source>
        <dbReference type="EMBL" id="GAI91533.1"/>
    </source>
</evidence>
<dbReference type="AlphaFoldDB" id="X1SF14"/>